<organism evidence="2 3">
    <name type="scientific">Pristionchus fissidentatus</name>
    <dbReference type="NCBI Taxonomy" id="1538716"/>
    <lineage>
        <taxon>Eukaryota</taxon>
        <taxon>Metazoa</taxon>
        <taxon>Ecdysozoa</taxon>
        <taxon>Nematoda</taxon>
        <taxon>Chromadorea</taxon>
        <taxon>Rhabditida</taxon>
        <taxon>Rhabditina</taxon>
        <taxon>Diplogasteromorpha</taxon>
        <taxon>Diplogasteroidea</taxon>
        <taxon>Neodiplogasteridae</taxon>
        <taxon>Pristionchus</taxon>
    </lineage>
</organism>
<feature type="compositionally biased region" description="Polar residues" evidence="1">
    <location>
        <begin position="1559"/>
        <end position="1573"/>
    </location>
</feature>
<evidence type="ECO:0000313" key="3">
    <source>
        <dbReference type="Proteomes" id="UP001432322"/>
    </source>
</evidence>
<dbReference type="Proteomes" id="UP001432322">
    <property type="component" value="Unassembled WGS sequence"/>
</dbReference>
<feature type="compositionally biased region" description="Gly residues" evidence="1">
    <location>
        <begin position="1134"/>
        <end position="1145"/>
    </location>
</feature>
<feature type="compositionally biased region" description="Basic and acidic residues" evidence="1">
    <location>
        <begin position="1113"/>
        <end position="1127"/>
    </location>
</feature>
<dbReference type="PANTHER" id="PTHR14918:SF3">
    <property type="entry name" value="KICSTOR COMPLEX PROTEIN SZT2"/>
    <property type="match status" value="1"/>
</dbReference>
<comment type="caution">
    <text evidence="2">The sequence shown here is derived from an EMBL/GenBank/DDBJ whole genome shotgun (WGS) entry which is preliminary data.</text>
</comment>
<feature type="region of interest" description="Disordered" evidence="1">
    <location>
        <begin position="1447"/>
        <end position="1510"/>
    </location>
</feature>
<dbReference type="EMBL" id="BTSY01000002">
    <property type="protein sequence ID" value="GMT14320.1"/>
    <property type="molecule type" value="Genomic_DNA"/>
</dbReference>
<feature type="non-terminal residue" evidence="2">
    <location>
        <position position="1"/>
    </location>
</feature>
<protein>
    <submittedName>
        <fullName evidence="2">Uncharacterized protein</fullName>
    </submittedName>
</protein>
<name>A0AAV5V707_9BILA</name>
<feature type="compositionally biased region" description="Basic and acidic residues" evidence="1">
    <location>
        <begin position="1481"/>
        <end position="1498"/>
    </location>
</feature>
<feature type="region of interest" description="Disordered" evidence="1">
    <location>
        <begin position="1113"/>
        <end position="1171"/>
    </location>
</feature>
<feature type="region of interest" description="Disordered" evidence="1">
    <location>
        <begin position="1559"/>
        <end position="1583"/>
    </location>
</feature>
<evidence type="ECO:0000313" key="2">
    <source>
        <dbReference type="EMBL" id="GMT14320.1"/>
    </source>
</evidence>
<sequence length="1842" mass="210227">EEEEEEETEAEKLRQLQEMHEPQLAGGRRRIIDMDALDLTKKDVTCDFWVIMRITDHIQIQFCQRYAHFRHSIIFEETWRKAKRALKVTNQQMLLEKAHETSEVNSLLLLSNRDRREYGSECQGDEIDVDPDSIADDNSREQVTETARFLYTPGTFACPMVHHHWFVVPPRLKTYMDRSQQLQALKNRQLPEKTAMDVLRMGLHTFAATNVDNVYLFKDRLGAVFYMHLHVNIESVEKMSKTVPEDIRRESENGQFATNILLAVHGVDRPNEEITMDLPDMLQRQLNASHLDKMITMFAKNKKAMLEASDVLFIQPEPRDPSRIFHFTLPSPIVSSRLLAAFEFYLRQHTNHEWPEVRYRSIRSGISSRMNELRLMNNEMSMTPTIDGAENVVEESYFIDGSLAVSIPIPFVGGRDTVLEDECEEEEESERGGGRLMMDGGVMAQILSETPDIPDDQQSEHTVKSGPDVRRERALRKLSGHIYRGKKSFESHTSAMTPKLPPNYQPQFNVICKAKQPGSTTYGFAVAEMRLMNRNGVVVEASQSTMGKSSTDTLKGAEKTDGNNFDTLTRTDDIKWTRKWKKYRQKQGRFSRLWKAKMEGQEELLVPQSFMVEVIVWQMGDVGEEYVKDAAMAFIRQALADVITEYWMFTLNIFDVPSSPQEPLPLSPLKSNLTKKDSPRAELVSRSLSFSDENLASSRSSLSPRVALDDDLICCNQPDCTPTFTFGGDEVKKEKVERGLTENFLSLVQWFDYVSDSIKSQAEKGGVEMMSVKKREMECTTVEGAKKVMDVFNQLLRGKRYGKSETHPDTVGITERMNEKSALFEAAKKDQWKGITNDMGVDLDASLPLTPPTVAIVSFAESVWTDSMKFSEKCNGLPPGSLIEMQQEDKREQFEPRFPVGNKQTYIPRLRFIAVTLSGKTVTLYTYNLRYDLHLMMAEDLLIAFQWHEAKMLLLRQIGLQKMGITHLAPTHEVSSEEGGPYATRIWRCTESYLESDFPPGHSCEKTPKECILSMSRLYRGVEPAFVTAGLTECRVADQFTQLQLIRMGVRNQLLPHHYLSALHARMMMGNERLMYADLCELVNSSRETHYVMTPILLFPQWRRKIASIRAPEKERDRLRNATEKQRNASTASGIGGTRGGGFPSGRGRNISTLSASNSHASALSLPPSGRSPSLRLRLLREDEDPHHMQLEEKLLDEYIEYLISLGMKPVTVDRRSDRSGRQPTGGKIARWNHHPEQWLVTAVDGGLLIAHLCFTPPYFHVRFRIWHLLGVFTAIEDDHEKLKMRNLERAKDELVSACHVHSFTYDFHLRTLSKYLLGRDHILFMPGYNTSAFLIDFLQYYGCRPPCARNCIYEERALFVLQHGVNAEEVWAHFLKHDKIYGWRVVKMKQSDDDGIQSADFMLVQSSVDQHQERDEVKIVVHDRSLRTPHSLNLVIYMIMVNKSHKTPLSDERRREDSRASEGEFKHVAPFHPPPAVPTKDGEEGEKEREKEREREGSGNGPSTSEMPALRREIERMVNLVNEGILPSVVDGSTLRRRHSSDGGKIEKEGELTPVILTPTNIGESDSGSVGSLISPPSPTVRENQLTIQENAPRRHRRREESRMDGAGLPISQERAIYVHFLSSRQRKLQKIVEDATTKYRLQLQKCVQDAEFACRRDNLWQRMVAIPRYSQKKESGGFFRPVNTDPWQVSRTAAVRGKDPSKDLDTLISIVHKERMAAKEPGLAQLLRGLLSAGLCRHLVAKFGVDRCRFFEYCHGSKKALLITNPNCLLDAAILVSCTKETSPDLIMMIKEYDDDNDETTSGQTSRSFKKNAIDSAFDEVVSTVIAYVWSTLNTRMELP</sequence>
<dbReference type="InterPro" id="IPR033228">
    <property type="entry name" value="SZT2"/>
</dbReference>
<proteinExistence type="predicted"/>
<reference evidence="2" key="1">
    <citation type="submission" date="2023-10" db="EMBL/GenBank/DDBJ databases">
        <title>Genome assembly of Pristionchus species.</title>
        <authorList>
            <person name="Yoshida K."/>
            <person name="Sommer R.J."/>
        </authorList>
    </citation>
    <scope>NUCLEOTIDE SEQUENCE</scope>
    <source>
        <strain evidence="2">RS5133</strain>
    </source>
</reference>
<dbReference type="GO" id="GO:0005777">
    <property type="term" value="C:peroxisome"/>
    <property type="evidence" value="ECO:0007669"/>
    <property type="project" value="InterPro"/>
</dbReference>
<gene>
    <name evidence="2" type="ORF">PFISCL1PPCAC_5617</name>
</gene>
<evidence type="ECO:0000256" key="1">
    <source>
        <dbReference type="SAM" id="MobiDB-lite"/>
    </source>
</evidence>
<feature type="compositionally biased region" description="Basic and acidic residues" evidence="1">
    <location>
        <begin position="1449"/>
        <end position="1468"/>
    </location>
</feature>
<feature type="compositionally biased region" description="Low complexity" evidence="1">
    <location>
        <begin position="1146"/>
        <end position="1171"/>
    </location>
</feature>
<dbReference type="PANTHER" id="PTHR14918">
    <property type="entry name" value="KICSTOR COMPLEX PROTEIN SZT2"/>
    <property type="match status" value="1"/>
</dbReference>
<accession>A0AAV5V707</accession>
<keyword evidence="3" id="KW-1185">Reference proteome</keyword>